<evidence type="ECO:0000313" key="2">
    <source>
        <dbReference type="Proteomes" id="UP000199060"/>
    </source>
</evidence>
<evidence type="ECO:0000313" key="1">
    <source>
        <dbReference type="EMBL" id="SDD09342.1"/>
    </source>
</evidence>
<organism evidence="1 2">
    <name type="scientific">Algoriphagus faecimaris</name>
    <dbReference type="NCBI Taxonomy" id="686796"/>
    <lineage>
        <taxon>Bacteria</taxon>
        <taxon>Pseudomonadati</taxon>
        <taxon>Bacteroidota</taxon>
        <taxon>Cytophagia</taxon>
        <taxon>Cytophagales</taxon>
        <taxon>Cyclobacteriaceae</taxon>
        <taxon>Algoriphagus</taxon>
    </lineage>
</organism>
<dbReference type="Proteomes" id="UP000199060">
    <property type="component" value="Unassembled WGS sequence"/>
</dbReference>
<reference evidence="2" key="1">
    <citation type="submission" date="2016-10" db="EMBL/GenBank/DDBJ databases">
        <authorList>
            <person name="Varghese N."/>
            <person name="Submissions S."/>
        </authorList>
    </citation>
    <scope>NUCLEOTIDE SEQUENCE [LARGE SCALE GENOMIC DNA]</scope>
    <source>
        <strain evidence="2">DSM 23095</strain>
    </source>
</reference>
<dbReference type="STRING" id="686796.SAMN04488104_101488"/>
<sequence length="147" mass="17826">MNDTLFTSETRDFELAFEERYTRVFVNTDKKIVICELLADYIPIDDFKEAFHKIGDIVKAGNFEKFIFDKRSLRAFHQPTMEWYFIHWKKEMLQYGVKTHRKILPDEKWFEKMVQIAKKQILETYPDNIIDQLDIKYCDSIEEAIQR</sequence>
<accession>A0A1G6RXF5</accession>
<dbReference type="OrthoDB" id="979413at2"/>
<keyword evidence="2" id="KW-1185">Reference proteome</keyword>
<gene>
    <name evidence="1" type="ORF">SAMN04488104_101488</name>
</gene>
<dbReference type="EMBL" id="FNAC01000014">
    <property type="protein sequence ID" value="SDD09342.1"/>
    <property type="molecule type" value="Genomic_DNA"/>
</dbReference>
<dbReference type="AlphaFoldDB" id="A0A1G6RXF5"/>
<proteinExistence type="predicted"/>
<protein>
    <submittedName>
        <fullName evidence="1">Uncharacterized protein</fullName>
    </submittedName>
</protein>
<dbReference type="RefSeq" id="WP_087938997.1">
    <property type="nucleotide sequence ID" value="NZ_FNAC01000014.1"/>
</dbReference>
<name>A0A1G6RXF5_9BACT</name>